<feature type="transmembrane region" description="Helical" evidence="6">
    <location>
        <begin position="15"/>
        <end position="31"/>
    </location>
</feature>
<feature type="transmembrane region" description="Helical" evidence="6">
    <location>
        <begin position="270"/>
        <end position="289"/>
    </location>
</feature>
<dbReference type="InterPro" id="IPR036259">
    <property type="entry name" value="MFS_trans_sf"/>
</dbReference>
<sequence>MTTPVHVPTSARRRWKILIPVIITIYIIAYIDRVNIGFGMEGIRESLNMDASQAGFAAGIFFIGYLVLQVPGGYLAQKWSARKVVFVLMIGWGVCAILAGFVHSYTQLLIARFTLGVFEGGVQPALMVLISRWFSKAERGRAFSLFIMHNPIATIITGPFAGLILMYGNWRELFIIQGALPLVIGVGLWWYFAADNPDTARWIDQDEKDEIRALQIIDGNEKPVESDWRLAVRNPFTWYLAFLGMFVWLGFYGLQIWLPTLLKQSFHGSLTVGLVSAIPPVCAGIAIWFNGKGADRDQRYCTRVGIPLILGGIILALSSFVTADQRWLVVIALAAATACQLSFFAPYWTINSLLLPPAAVGAGFGIINGIGNLGGMLGPYLGGWLQDLTNGNMFATTVFFGVSVAVAGIMAFGLSGAVRAKIAEDRARQSAILADQPME</sequence>
<feature type="transmembrane region" description="Helical" evidence="6">
    <location>
        <begin position="393"/>
        <end position="418"/>
    </location>
</feature>
<dbReference type="Gene3D" id="1.20.1250.20">
    <property type="entry name" value="MFS general substrate transporter like domains"/>
    <property type="match status" value="2"/>
</dbReference>
<dbReference type="Proteomes" id="UP001219297">
    <property type="component" value="Unassembled WGS sequence"/>
</dbReference>
<evidence type="ECO:0000256" key="6">
    <source>
        <dbReference type="SAM" id="Phobius"/>
    </source>
</evidence>
<keyword evidence="9" id="KW-1185">Reference proteome</keyword>
<feature type="transmembrane region" description="Helical" evidence="6">
    <location>
        <begin position="173"/>
        <end position="192"/>
    </location>
</feature>
<protein>
    <submittedName>
        <fullName evidence="8">MFS transporter</fullName>
    </submittedName>
</protein>
<feature type="transmembrane region" description="Helical" evidence="6">
    <location>
        <begin position="142"/>
        <end position="167"/>
    </location>
</feature>
<dbReference type="InterPro" id="IPR011701">
    <property type="entry name" value="MFS"/>
</dbReference>
<dbReference type="PROSITE" id="PS50850">
    <property type="entry name" value="MFS"/>
    <property type="match status" value="1"/>
</dbReference>
<reference evidence="8 9" key="1">
    <citation type="submission" date="2023-02" db="EMBL/GenBank/DDBJ databases">
        <title>Defining the Infant Male Urobiome and Moving Towards Mechanisms in Urobiome Research.</title>
        <authorList>
            <person name="Reasoner S."/>
            <person name="Flores V."/>
            <person name="Van Horn G."/>
            <person name="Morales G."/>
            <person name="Peard L."/>
            <person name="Abelson B."/>
            <person name="Manuel C."/>
            <person name="Lee J."/>
            <person name="Baker B."/>
            <person name="Williams T."/>
            <person name="Schmitz J."/>
            <person name="Clayton D."/>
            <person name="Hadjifrangiskou M."/>
        </authorList>
    </citation>
    <scope>NUCLEOTIDE SEQUENCE [LARGE SCALE GENOMIC DNA]</scope>
    <source>
        <strain evidence="8 9">AS1053</strain>
    </source>
</reference>
<keyword evidence="4 6" id="KW-1133">Transmembrane helix</keyword>
<comment type="caution">
    <text evidence="8">The sequence shown here is derived from an EMBL/GenBank/DDBJ whole genome shotgun (WGS) entry which is preliminary data.</text>
</comment>
<feature type="transmembrane region" description="Helical" evidence="6">
    <location>
        <begin position="327"/>
        <end position="348"/>
    </location>
</feature>
<dbReference type="EMBL" id="JARBHI010000016">
    <property type="protein sequence ID" value="MDE1656816.1"/>
    <property type="molecule type" value="Genomic_DNA"/>
</dbReference>
<organism evidence="8 9">
    <name type="scientific">Actinotignum sanguinis</name>
    <dbReference type="NCBI Taxonomy" id="1445614"/>
    <lineage>
        <taxon>Bacteria</taxon>
        <taxon>Bacillati</taxon>
        <taxon>Actinomycetota</taxon>
        <taxon>Actinomycetes</taxon>
        <taxon>Actinomycetales</taxon>
        <taxon>Actinomycetaceae</taxon>
        <taxon>Actinotignum</taxon>
    </lineage>
</organism>
<dbReference type="PANTHER" id="PTHR43791:SF100">
    <property type="entry name" value="SUGAR TRANSPORTER"/>
    <property type="match status" value="1"/>
</dbReference>
<evidence type="ECO:0000259" key="7">
    <source>
        <dbReference type="PROSITE" id="PS50850"/>
    </source>
</evidence>
<dbReference type="InterPro" id="IPR020846">
    <property type="entry name" value="MFS_dom"/>
</dbReference>
<keyword evidence="3 6" id="KW-0812">Transmembrane</keyword>
<evidence type="ECO:0000256" key="5">
    <source>
        <dbReference type="ARBA" id="ARBA00023136"/>
    </source>
</evidence>
<feature type="domain" description="Major facilitator superfamily (MFS) profile" evidence="7">
    <location>
        <begin position="18"/>
        <end position="419"/>
    </location>
</feature>
<feature type="transmembrane region" description="Helical" evidence="6">
    <location>
        <begin position="360"/>
        <end position="381"/>
    </location>
</feature>
<feature type="transmembrane region" description="Helical" evidence="6">
    <location>
        <begin position="84"/>
        <end position="103"/>
    </location>
</feature>
<evidence type="ECO:0000256" key="1">
    <source>
        <dbReference type="ARBA" id="ARBA00004651"/>
    </source>
</evidence>
<gene>
    <name evidence="8" type="ORF">PWJ81_07005</name>
</gene>
<feature type="transmembrane region" description="Helical" evidence="6">
    <location>
        <begin position="301"/>
        <end position="321"/>
    </location>
</feature>
<evidence type="ECO:0000313" key="8">
    <source>
        <dbReference type="EMBL" id="MDE1656816.1"/>
    </source>
</evidence>
<dbReference type="SUPFAM" id="SSF103473">
    <property type="entry name" value="MFS general substrate transporter"/>
    <property type="match status" value="1"/>
</dbReference>
<feature type="transmembrane region" description="Helical" evidence="6">
    <location>
        <begin position="109"/>
        <end position="130"/>
    </location>
</feature>
<name>A0ABT5V771_9ACTO</name>
<evidence type="ECO:0000313" key="9">
    <source>
        <dbReference type="Proteomes" id="UP001219297"/>
    </source>
</evidence>
<proteinExistence type="predicted"/>
<feature type="transmembrane region" description="Helical" evidence="6">
    <location>
        <begin position="236"/>
        <end position="258"/>
    </location>
</feature>
<dbReference type="PANTHER" id="PTHR43791">
    <property type="entry name" value="PERMEASE-RELATED"/>
    <property type="match status" value="1"/>
</dbReference>
<accession>A0ABT5V771</accession>
<dbReference type="Pfam" id="PF07690">
    <property type="entry name" value="MFS_1"/>
    <property type="match status" value="1"/>
</dbReference>
<dbReference type="GeneID" id="83608704"/>
<feature type="transmembrane region" description="Helical" evidence="6">
    <location>
        <begin position="51"/>
        <end position="72"/>
    </location>
</feature>
<evidence type="ECO:0000256" key="3">
    <source>
        <dbReference type="ARBA" id="ARBA00022692"/>
    </source>
</evidence>
<keyword evidence="2" id="KW-0813">Transport</keyword>
<evidence type="ECO:0000256" key="4">
    <source>
        <dbReference type="ARBA" id="ARBA00022989"/>
    </source>
</evidence>
<dbReference type="CDD" id="cd17319">
    <property type="entry name" value="MFS_ExuT_GudP_like"/>
    <property type="match status" value="1"/>
</dbReference>
<evidence type="ECO:0000256" key="2">
    <source>
        <dbReference type="ARBA" id="ARBA00022448"/>
    </source>
</evidence>
<keyword evidence="5 6" id="KW-0472">Membrane</keyword>
<comment type="subcellular location">
    <subcellularLocation>
        <location evidence="1">Cell membrane</location>
        <topology evidence="1">Multi-pass membrane protein</topology>
    </subcellularLocation>
</comment>
<dbReference type="RefSeq" id="WP_274778611.1">
    <property type="nucleotide sequence ID" value="NZ_JARBHI010000016.1"/>
</dbReference>